<reference evidence="1" key="1">
    <citation type="submission" date="2022-08" db="EMBL/GenBank/DDBJ databases">
        <title>A Global Phylogenomic Analysis of the Shiitake Genus Lentinula.</title>
        <authorList>
            <consortium name="DOE Joint Genome Institute"/>
            <person name="Sierra-Patev S."/>
            <person name="Min B."/>
            <person name="Naranjo-Ortiz M."/>
            <person name="Looney B."/>
            <person name="Konkel Z."/>
            <person name="Slot J.C."/>
            <person name="Sakamoto Y."/>
            <person name="Steenwyk J.L."/>
            <person name="Rokas A."/>
            <person name="Carro J."/>
            <person name="Camarero S."/>
            <person name="Ferreira P."/>
            <person name="Molpeceres G."/>
            <person name="Ruiz-Duenas F.J."/>
            <person name="Serrano A."/>
            <person name="Henrissat B."/>
            <person name="Drula E."/>
            <person name="Hughes K.W."/>
            <person name="Mata J.L."/>
            <person name="Ishikawa N.K."/>
            <person name="Vargas-Isla R."/>
            <person name="Ushijima S."/>
            <person name="Smith C.A."/>
            <person name="Ahrendt S."/>
            <person name="Andreopoulos W."/>
            <person name="He G."/>
            <person name="Labutti K."/>
            <person name="Lipzen A."/>
            <person name="Ng V."/>
            <person name="Riley R."/>
            <person name="Sandor L."/>
            <person name="Barry K."/>
            <person name="Martinez A.T."/>
            <person name="Xiao Y."/>
            <person name="Gibbons J.G."/>
            <person name="Terashima K."/>
            <person name="Grigoriev I.V."/>
            <person name="Hibbett D.S."/>
        </authorList>
    </citation>
    <scope>NUCLEOTIDE SEQUENCE</scope>
    <source>
        <strain evidence="1">RHP3577 ss4</strain>
    </source>
</reference>
<accession>A0ABQ8VF66</accession>
<proteinExistence type="predicted"/>
<comment type="caution">
    <text evidence="1">The sequence shown here is derived from an EMBL/GenBank/DDBJ whole genome shotgun (WGS) entry which is preliminary data.</text>
</comment>
<dbReference type="EMBL" id="JANVFT010000056">
    <property type="protein sequence ID" value="KAJ4483104.1"/>
    <property type="molecule type" value="Genomic_DNA"/>
</dbReference>
<gene>
    <name evidence="1" type="ORF">C8R41DRAFT_460225</name>
</gene>
<protein>
    <recommendedName>
        <fullName evidence="3">Fungal-type protein kinase domain-containing protein</fullName>
    </recommendedName>
</protein>
<evidence type="ECO:0008006" key="3">
    <source>
        <dbReference type="Google" id="ProtNLM"/>
    </source>
</evidence>
<name>A0ABQ8VF66_9AGAR</name>
<evidence type="ECO:0000313" key="2">
    <source>
        <dbReference type="Proteomes" id="UP001150217"/>
    </source>
</evidence>
<organism evidence="1 2">
    <name type="scientific">Lentinula lateritia</name>
    <dbReference type="NCBI Taxonomy" id="40482"/>
    <lineage>
        <taxon>Eukaryota</taxon>
        <taxon>Fungi</taxon>
        <taxon>Dikarya</taxon>
        <taxon>Basidiomycota</taxon>
        <taxon>Agaricomycotina</taxon>
        <taxon>Agaricomycetes</taxon>
        <taxon>Agaricomycetidae</taxon>
        <taxon>Agaricales</taxon>
        <taxon>Marasmiineae</taxon>
        <taxon>Omphalotaceae</taxon>
        <taxon>Lentinula</taxon>
    </lineage>
</organism>
<dbReference type="Proteomes" id="UP001150217">
    <property type="component" value="Unassembled WGS sequence"/>
</dbReference>
<evidence type="ECO:0000313" key="1">
    <source>
        <dbReference type="EMBL" id="KAJ4483104.1"/>
    </source>
</evidence>
<sequence>MDYNSNIQYHPTPSLFANSHSFTINGGNFHAFHDRVEGVSHQDSNSGGIDIVPRHYIRTGEVVRAKKGWRFNSATNRSARGKKRKSSRTDILIQTFEGPKAKQRWERTLRFARHLVNAHFLDIVGTSPASASQAEPHYIVFDGVAKRDTRRLIASMLRKGERETTALGLRTVLGIASGLDYLTNVRPSFSIDNVGFEHFDVFSDDRGCIKLSFTPDCPESAITDSGTTSTSSKMLSPTTSSILDSLITKIFNDANHIIYT</sequence>
<keyword evidence="2" id="KW-1185">Reference proteome</keyword>